<evidence type="ECO:0000313" key="9">
    <source>
        <dbReference type="EMBL" id="QUH31913.1"/>
    </source>
</evidence>
<dbReference type="Gene3D" id="3.30.70.20">
    <property type="match status" value="1"/>
</dbReference>
<feature type="transmembrane region" description="Helical" evidence="7">
    <location>
        <begin position="109"/>
        <end position="129"/>
    </location>
</feature>
<gene>
    <name evidence="9" type="ORF">HYG85_03590</name>
</gene>
<feature type="transmembrane region" description="Helical" evidence="7">
    <location>
        <begin position="61"/>
        <end position="88"/>
    </location>
</feature>
<dbReference type="Pfam" id="PF00037">
    <property type="entry name" value="Fer4"/>
    <property type="match status" value="1"/>
</dbReference>
<dbReference type="PROSITE" id="PS51379">
    <property type="entry name" value="4FE4S_FER_2"/>
    <property type="match status" value="2"/>
</dbReference>
<organism evidence="9 10">
    <name type="scientific">Vallitalea guaymasensis</name>
    <dbReference type="NCBI Taxonomy" id="1185412"/>
    <lineage>
        <taxon>Bacteria</taxon>
        <taxon>Bacillati</taxon>
        <taxon>Bacillota</taxon>
        <taxon>Clostridia</taxon>
        <taxon>Lachnospirales</taxon>
        <taxon>Vallitaleaceae</taxon>
        <taxon>Vallitalea</taxon>
    </lineage>
</organism>
<feature type="domain" description="4Fe-4S ferredoxin-type" evidence="8">
    <location>
        <begin position="211"/>
        <end position="233"/>
    </location>
</feature>
<dbReference type="InterPro" id="IPR017900">
    <property type="entry name" value="4Fe4S_Fe_S_CS"/>
</dbReference>
<dbReference type="PANTHER" id="PTHR30176:SF3">
    <property type="entry name" value="FERREDOXIN-TYPE PROTEIN NAPH"/>
    <property type="match status" value="1"/>
</dbReference>
<evidence type="ECO:0000256" key="6">
    <source>
        <dbReference type="ARBA" id="ARBA00023014"/>
    </source>
</evidence>
<proteinExistence type="predicted"/>
<dbReference type="RefSeq" id="WP_212693691.1">
    <property type="nucleotide sequence ID" value="NZ_CP058561.1"/>
</dbReference>
<evidence type="ECO:0000256" key="1">
    <source>
        <dbReference type="ARBA" id="ARBA00022448"/>
    </source>
</evidence>
<dbReference type="EMBL" id="CP058561">
    <property type="protein sequence ID" value="QUH31913.1"/>
    <property type="molecule type" value="Genomic_DNA"/>
</dbReference>
<protein>
    <submittedName>
        <fullName evidence="9">4Fe-4S binding protein</fullName>
    </submittedName>
</protein>
<keyword evidence="4" id="KW-0249">Electron transport</keyword>
<dbReference type="PROSITE" id="PS00198">
    <property type="entry name" value="4FE4S_FER_1"/>
    <property type="match status" value="1"/>
</dbReference>
<dbReference type="GO" id="GO:0005886">
    <property type="term" value="C:plasma membrane"/>
    <property type="evidence" value="ECO:0007669"/>
    <property type="project" value="TreeGrafter"/>
</dbReference>
<keyword evidence="7" id="KW-1133">Transmembrane helix</keyword>
<keyword evidence="6" id="KW-0411">Iron-sulfur</keyword>
<evidence type="ECO:0000256" key="5">
    <source>
        <dbReference type="ARBA" id="ARBA00023004"/>
    </source>
</evidence>
<dbReference type="GO" id="GO:0051539">
    <property type="term" value="F:4 iron, 4 sulfur cluster binding"/>
    <property type="evidence" value="ECO:0007669"/>
    <property type="project" value="UniProtKB-KW"/>
</dbReference>
<name>A0A8J8SEG4_9FIRM</name>
<dbReference type="GO" id="GO:0046872">
    <property type="term" value="F:metal ion binding"/>
    <property type="evidence" value="ECO:0007669"/>
    <property type="project" value="UniProtKB-KW"/>
</dbReference>
<reference evidence="9 10" key="1">
    <citation type="submission" date="2020-07" db="EMBL/GenBank/DDBJ databases">
        <title>Vallitalea guaymasensis genome.</title>
        <authorList>
            <person name="Postec A."/>
        </authorList>
    </citation>
    <scope>NUCLEOTIDE SEQUENCE [LARGE SCALE GENOMIC DNA]</scope>
    <source>
        <strain evidence="9 10">Ra1766G1</strain>
    </source>
</reference>
<dbReference type="KEGG" id="vgu:HYG85_03590"/>
<keyword evidence="7" id="KW-0472">Membrane</keyword>
<keyword evidence="5" id="KW-0408">Iron</keyword>
<keyword evidence="1" id="KW-0813">Transport</keyword>
<evidence type="ECO:0000256" key="2">
    <source>
        <dbReference type="ARBA" id="ARBA00022485"/>
    </source>
</evidence>
<evidence type="ECO:0000256" key="4">
    <source>
        <dbReference type="ARBA" id="ARBA00022982"/>
    </source>
</evidence>
<dbReference type="InterPro" id="IPR051684">
    <property type="entry name" value="Electron_Trans/Redox"/>
</dbReference>
<keyword evidence="2" id="KW-0004">4Fe-4S</keyword>
<feature type="domain" description="4Fe-4S ferredoxin-type" evidence="8">
    <location>
        <begin position="234"/>
        <end position="265"/>
    </location>
</feature>
<sequence>MTAIITNLHLKGFSTGKIYTGKMKKICVPGLNCYSCPGALGSCPIGSLQAVIGGIKYQFSFYMIGLLMLIGSLVGRFVCGWLCPFGLIQELIHKIPLPKLKVNKTFNKLKYLKYLILVIFVFLLPMFWVNIVGMGKPTFCEFICPAGTLEGGIPLVLLNKPLRAVIGFLYTWKIALLVITVILSIFIFRPFCRFICPLGAIYSLFNPISLYRLKIDSDKCTSCGICSRKCKMQVDVYKNPNSLECIRCGECISSCPQNAIEIVKPKLPLVKNSKNNLREVK</sequence>
<evidence type="ECO:0000313" key="10">
    <source>
        <dbReference type="Proteomes" id="UP000677305"/>
    </source>
</evidence>
<dbReference type="AlphaFoldDB" id="A0A8J8SEG4"/>
<dbReference type="PANTHER" id="PTHR30176">
    <property type="entry name" value="FERREDOXIN-TYPE PROTEIN NAPH"/>
    <property type="match status" value="1"/>
</dbReference>
<keyword evidence="10" id="KW-1185">Reference proteome</keyword>
<dbReference type="Proteomes" id="UP000677305">
    <property type="component" value="Chromosome"/>
</dbReference>
<dbReference type="SUPFAM" id="SSF54862">
    <property type="entry name" value="4Fe-4S ferredoxins"/>
    <property type="match status" value="1"/>
</dbReference>
<accession>A0A8J8SEG4</accession>
<keyword evidence="7" id="KW-0812">Transmembrane</keyword>
<dbReference type="InterPro" id="IPR017896">
    <property type="entry name" value="4Fe4S_Fe-S-bd"/>
</dbReference>
<keyword evidence="3" id="KW-0479">Metal-binding</keyword>
<evidence type="ECO:0000256" key="3">
    <source>
        <dbReference type="ARBA" id="ARBA00022723"/>
    </source>
</evidence>
<feature type="transmembrane region" description="Helical" evidence="7">
    <location>
        <begin position="164"/>
        <end position="188"/>
    </location>
</feature>
<evidence type="ECO:0000256" key="7">
    <source>
        <dbReference type="SAM" id="Phobius"/>
    </source>
</evidence>
<dbReference type="Pfam" id="PF12801">
    <property type="entry name" value="Fer4_5"/>
    <property type="match status" value="3"/>
</dbReference>
<evidence type="ECO:0000259" key="8">
    <source>
        <dbReference type="PROSITE" id="PS51379"/>
    </source>
</evidence>